<dbReference type="AlphaFoldDB" id="A0A6N8T882"/>
<feature type="transmembrane region" description="Helical" evidence="1">
    <location>
        <begin position="137"/>
        <end position="154"/>
    </location>
</feature>
<dbReference type="OrthoDB" id="7840363at2"/>
<evidence type="ECO:0008006" key="4">
    <source>
        <dbReference type="Google" id="ProtNLM"/>
    </source>
</evidence>
<accession>A0A6N8T882</accession>
<dbReference type="Proteomes" id="UP000440304">
    <property type="component" value="Unassembled WGS sequence"/>
</dbReference>
<dbReference type="EMBL" id="WUML01000002">
    <property type="protein sequence ID" value="MXN99426.1"/>
    <property type="molecule type" value="Genomic_DNA"/>
</dbReference>
<protein>
    <recommendedName>
        <fullName evidence="4">Holin of 3TMs, for gene-transfer release</fullName>
    </recommendedName>
</protein>
<evidence type="ECO:0000313" key="2">
    <source>
        <dbReference type="EMBL" id="MXN99426.1"/>
    </source>
</evidence>
<gene>
    <name evidence="2" type="ORF">GR156_03885</name>
</gene>
<keyword evidence="1" id="KW-1133">Transmembrane helix</keyword>
<reference evidence="2 3" key="1">
    <citation type="submission" date="2019-12" db="EMBL/GenBank/DDBJ databases">
        <title>Shinella granuli gen. nov., sp. nov., and proposal of the reclassification of Zoogloea ramigera ATCC 19623 as Shinella zoogloeoides sp. nov.</title>
        <authorList>
            <person name="Gao J."/>
        </authorList>
    </citation>
    <scope>NUCLEOTIDE SEQUENCE [LARGE SCALE GENOMIC DNA]</scope>
    <source>
        <strain evidence="2 3">DSM 287</strain>
    </source>
</reference>
<keyword evidence="1" id="KW-0812">Transmembrane</keyword>
<name>A0A6N8T882_SHIZO</name>
<dbReference type="RefSeq" id="WP_160784835.1">
    <property type="nucleotide sequence ID" value="NZ_CP086610.1"/>
</dbReference>
<comment type="caution">
    <text evidence="2">The sequence shown here is derived from an EMBL/GenBank/DDBJ whole genome shotgun (WGS) entry which is preliminary data.</text>
</comment>
<organism evidence="2 3">
    <name type="scientific">Shinella zoogloeoides</name>
    <name type="common">Crabtreella saccharophila</name>
    <dbReference type="NCBI Taxonomy" id="352475"/>
    <lineage>
        <taxon>Bacteria</taxon>
        <taxon>Pseudomonadati</taxon>
        <taxon>Pseudomonadota</taxon>
        <taxon>Alphaproteobacteria</taxon>
        <taxon>Hyphomicrobiales</taxon>
        <taxon>Rhizobiaceae</taxon>
        <taxon>Shinella</taxon>
    </lineage>
</organism>
<feature type="transmembrane region" description="Helical" evidence="1">
    <location>
        <begin position="107"/>
        <end position="125"/>
    </location>
</feature>
<sequence>MAASAIILEIATKIGAPIVKSILQKTFGGTAGDLAGTVIDAVAGKVGVPAEKLDSIPPNKIEAAVREVEVEAPEMIALWEAGLAGQFALLQAETAEGFWQSAWRWGWMYLLAFLWVCNFLLFPLARVFGAALDPIDSGTLLTLTGWFISLYMGGHTVKEIGKQALEAVKTWRGAHV</sequence>
<evidence type="ECO:0000256" key="1">
    <source>
        <dbReference type="SAM" id="Phobius"/>
    </source>
</evidence>
<proteinExistence type="predicted"/>
<keyword evidence="1" id="KW-0472">Membrane</keyword>
<evidence type="ECO:0000313" key="3">
    <source>
        <dbReference type="Proteomes" id="UP000440304"/>
    </source>
</evidence>